<reference evidence="13" key="1">
    <citation type="submission" date="2019-10" db="EMBL/GenBank/DDBJ databases">
        <authorList>
            <person name="Zhang R."/>
            <person name="Pan Y."/>
            <person name="Wang J."/>
            <person name="Ma R."/>
            <person name="Yu S."/>
        </authorList>
    </citation>
    <scope>NUCLEOTIDE SEQUENCE</scope>
    <source>
        <strain evidence="13">LA-IB0</strain>
        <tissue evidence="13">Leaf</tissue>
    </source>
</reference>
<gene>
    <name evidence="13" type="ORF">BUALT_Bualt05G0071800</name>
</gene>
<dbReference type="FunFam" id="3.30.200.20:FF:000178">
    <property type="entry name" value="serine/threonine-protein kinase PBS1-like"/>
    <property type="match status" value="1"/>
</dbReference>
<evidence type="ECO:0000259" key="12">
    <source>
        <dbReference type="PROSITE" id="PS50011"/>
    </source>
</evidence>
<evidence type="ECO:0000256" key="3">
    <source>
        <dbReference type="ARBA" id="ARBA00022679"/>
    </source>
</evidence>
<evidence type="ECO:0000256" key="11">
    <source>
        <dbReference type="PROSITE-ProRule" id="PRU10141"/>
    </source>
</evidence>
<dbReference type="GO" id="GO:0005524">
    <property type="term" value="F:ATP binding"/>
    <property type="evidence" value="ECO:0007669"/>
    <property type="project" value="UniProtKB-UniRule"/>
</dbReference>
<dbReference type="Pfam" id="PF00069">
    <property type="entry name" value="Pkinase"/>
    <property type="match status" value="1"/>
</dbReference>
<keyword evidence="9" id="KW-0472">Membrane</keyword>
<evidence type="ECO:0000256" key="2">
    <source>
        <dbReference type="ARBA" id="ARBA00022527"/>
    </source>
</evidence>
<evidence type="ECO:0000256" key="4">
    <source>
        <dbReference type="ARBA" id="ARBA00022692"/>
    </source>
</evidence>
<comment type="caution">
    <text evidence="13">The sequence shown here is derived from an EMBL/GenBank/DDBJ whole genome shotgun (WGS) entry which is preliminary data.</text>
</comment>
<evidence type="ECO:0000313" key="14">
    <source>
        <dbReference type="Proteomes" id="UP000826271"/>
    </source>
</evidence>
<dbReference type="Gene3D" id="1.10.510.10">
    <property type="entry name" value="Transferase(Phosphotransferase) domain 1"/>
    <property type="match status" value="1"/>
</dbReference>
<dbReference type="EMBL" id="WHWC01000005">
    <property type="protein sequence ID" value="KAG8382384.1"/>
    <property type="molecule type" value="Genomic_DNA"/>
</dbReference>
<evidence type="ECO:0000313" key="13">
    <source>
        <dbReference type="EMBL" id="KAG8382384.1"/>
    </source>
</evidence>
<accession>A0AAV6XQ45</accession>
<evidence type="ECO:0000256" key="5">
    <source>
        <dbReference type="ARBA" id="ARBA00022729"/>
    </source>
</evidence>
<dbReference type="InterPro" id="IPR000719">
    <property type="entry name" value="Prot_kinase_dom"/>
</dbReference>
<dbReference type="Gene3D" id="3.30.200.20">
    <property type="entry name" value="Phosphorylase Kinase, domain 1"/>
    <property type="match status" value="1"/>
</dbReference>
<dbReference type="InterPro" id="IPR011009">
    <property type="entry name" value="Kinase-like_dom_sf"/>
</dbReference>
<dbReference type="SUPFAM" id="SSF56112">
    <property type="entry name" value="Protein kinase-like (PK-like)"/>
    <property type="match status" value="1"/>
</dbReference>
<keyword evidence="4" id="KW-0812">Transmembrane</keyword>
<keyword evidence="6 11" id="KW-0547">Nucleotide-binding</keyword>
<dbReference type="PROSITE" id="PS00107">
    <property type="entry name" value="PROTEIN_KINASE_ATP"/>
    <property type="match status" value="1"/>
</dbReference>
<keyword evidence="2" id="KW-0418">Kinase</keyword>
<dbReference type="Proteomes" id="UP000826271">
    <property type="component" value="Unassembled WGS sequence"/>
</dbReference>
<keyword evidence="5" id="KW-0732">Signal</keyword>
<evidence type="ECO:0000256" key="1">
    <source>
        <dbReference type="ARBA" id="ARBA00004479"/>
    </source>
</evidence>
<proteinExistence type="predicted"/>
<keyword evidence="3" id="KW-0808">Transferase</keyword>
<dbReference type="InterPro" id="IPR017441">
    <property type="entry name" value="Protein_kinase_ATP_BS"/>
</dbReference>
<dbReference type="GO" id="GO:0016020">
    <property type="term" value="C:membrane"/>
    <property type="evidence" value="ECO:0007669"/>
    <property type="project" value="UniProtKB-SubCell"/>
</dbReference>
<dbReference type="GO" id="GO:0004674">
    <property type="term" value="F:protein serine/threonine kinase activity"/>
    <property type="evidence" value="ECO:0007669"/>
    <property type="project" value="UniProtKB-KW"/>
</dbReference>
<evidence type="ECO:0000256" key="8">
    <source>
        <dbReference type="ARBA" id="ARBA00022989"/>
    </source>
</evidence>
<keyword evidence="8" id="KW-1133">Transmembrane helix</keyword>
<feature type="domain" description="Protein kinase" evidence="12">
    <location>
        <begin position="195"/>
        <end position="433"/>
    </location>
</feature>
<keyword evidence="7 11" id="KW-0067">ATP-binding</keyword>
<dbReference type="InterPro" id="IPR001245">
    <property type="entry name" value="Ser-Thr/Tyr_kinase_cat_dom"/>
</dbReference>
<keyword evidence="10" id="KW-0325">Glycoprotein</keyword>
<evidence type="ECO:0000256" key="6">
    <source>
        <dbReference type="ARBA" id="ARBA00022741"/>
    </source>
</evidence>
<name>A0AAV6XQ45_9LAMI</name>
<feature type="binding site" evidence="11">
    <location>
        <position position="223"/>
    </location>
    <ligand>
        <name>ATP</name>
        <dbReference type="ChEBI" id="CHEBI:30616"/>
    </ligand>
</feature>
<evidence type="ECO:0000256" key="10">
    <source>
        <dbReference type="ARBA" id="ARBA00023180"/>
    </source>
</evidence>
<dbReference type="PANTHER" id="PTHR27009">
    <property type="entry name" value="RUST RESISTANCE KINASE LR10-RELATED"/>
    <property type="match status" value="1"/>
</dbReference>
<dbReference type="PROSITE" id="PS50011">
    <property type="entry name" value="PROTEIN_KINASE_DOM"/>
    <property type="match status" value="1"/>
</dbReference>
<dbReference type="InterPro" id="IPR045874">
    <property type="entry name" value="LRK10/LRL21-25-like"/>
</dbReference>
<comment type="subcellular location">
    <subcellularLocation>
        <location evidence="1">Membrane</location>
        <topology evidence="1">Single-pass type I membrane protein</topology>
    </subcellularLocation>
</comment>
<evidence type="ECO:0000256" key="7">
    <source>
        <dbReference type="ARBA" id="ARBA00022840"/>
    </source>
</evidence>
<keyword evidence="2" id="KW-0723">Serine/threonine-protein kinase</keyword>
<protein>
    <recommendedName>
        <fullName evidence="12">Protein kinase domain-containing protein</fullName>
    </recommendedName>
</protein>
<organism evidence="13 14">
    <name type="scientific">Buddleja alternifolia</name>
    <dbReference type="NCBI Taxonomy" id="168488"/>
    <lineage>
        <taxon>Eukaryota</taxon>
        <taxon>Viridiplantae</taxon>
        <taxon>Streptophyta</taxon>
        <taxon>Embryophyta</taxon>
        <taxon>Tracheophyta</taxon>
        <taxon>Spermatophyta</taxon>
        <taxon>Magnoliopsida</taxon>
        <taxon>eudicotyledons</taxon>
        <taxon>Gunneridae</taxon>
        <taxon>Pentapetalae</taxon>
        <taxon>asterids</taxon>
        <taxon>lamiids</taxon>
        <taxon>Lamiales</taxon>
        <taxon>Scrophulariaceae</taxon>
        <taxon>Buddlejeae</taxon>
        <taxon>Buddleja</taxon>
    </lineage>
</organism>
<evidence type="ECO:0000256" key="9">
    <source>
        <dbReference type="ARBA" id="ARBA00023136"/>
    </source>
</evidence>
<keyword evidence="14" id="KW-1185">Reference proteome</keyword>
<dbReference type="Pfam" id="PF07714">
    <property type="entry name" value="PK_Tyr_Ser-Thr"/>
    <property type="match status" value="1"/>
</dbReference>
<sequence length="484" mass="54167">MGIQLVGRGSTNDARAYAELDSTHTIILTSAVAAPLPFFPPASTTPSPRLKHPFRNPSTTVLPPPLRHYTTKILPHLCRCPTADALRISAFVNRRRVGGESSEEGGELLPSENLEINELEGFNFEDMQILCEEYAAELNLVVRTLIGVPCVLLLLICKLRRRHMSMFVLIEGYLQSANNLMPIRYSYSDIKKMSRGFREKLGEGGYGSVYKGKLRSGHDVAIKVLSKPKGSGQDFINEVATMGRIHHVNVVKLVGYCVERSKCALVYEFMLKGSLDKYIFSQDKNDIFNPKISEFGLAKFYSKEQKIVTLTVARGTIGYVAPELINRSIGSVSYKADVYSFGMLLIEMVGLKTDNVGDDDKSSQYFPDWIYDHLNQGKDIETGNDDEINDDEYVKKISRKMMKVGLWCIRMSPNDRPSMGEVVKMLEGGNENLQIPPMPSESQQVALNDDQNWEIDSTDSIALLDDDASSNELRVLSWNKVSVL</sequence>
<dbReference type="AlphaFoldDB" id="A0AAV6XQ45"/>